<dbReference type="InterPro" id="IPR036084">
    <property type="entry name" value="Ser_inhib-like_sf"/>
</dbReference>
<accession>A0A7E5X3R6</accession>
<proteinExistence type="predicted"/>
<dbReference type="AlphaFoldDB" id="A0A7E5X3R6"/>
<dbReference type="GeneID" id="113508883"/>
<name>A0A7E5X3R6_TRINI</name>
<protein>
    <submittedName>
        <fullName evidence="2">Uncharacterized protein LOC113508883</fullName>
    </submittedName>
</protein>
<organism evidence="1 2">
    <name type="scientific">Trichoplusia ni</name>
    <name type="common">Cabbage looper</name>
    <dbReference type="NCBI Taxonomy" id="7111"/>
    <lineage>
        <taxon>Eukaryota</taxon>
        <taxon>Metazoa</taxon>
        <taxon>Ecdysozoa</taxon>
        <taxon>Arthropoda</taxon>
        <taxon>Hexapoda</taxon>
        <taxon>Insecta</taxon>
        <taxon>Pterygota</taxon>
        <taxon>Neoptera</taxon>
        <taxon>Endopterygota</taxon>
        <taxon>Lepidoptera</taxon>
        <taxon>Glossata</taxon>
        <taxon>Ditrysia</taxon>
        <taxon>Noctuoidea</taxon>
        <taxon>Noctuidae</taxon>
        <taxon>Plusiinae</taxon>
        <taxon>Trichoplusia</taxon>
    </lineage>
</organism>
<dbReference type="InParanoid" id="A0A7E5X3R6"/>
<dbReference type="SUPFAM" id="SSF57567">
    <property type="entry name" value="Serine protease inhibitors"/>
    <property type="match status" value="1"/>
</dbReference>
<evidence type="ECO:0000313" key="2">
    <source>
        <dbReference type="RefSeq" id="XP_026747848.1"/>
    </source>
</evidence>
<dbReference type="CDD" id="cd19941">
    <property type="entry name" value="TIL"/>
    <property type="match status" value="1"/>
</dbReference>
<keyword evidence="1" id="KW-1185">Reference proteome</keyword>
<dbReference type="OrthoDB" id="7478544at2759"/>
<reference evidence="2" key="1">
    <citation type="submission" date="2025-08" db="UniProtKB">
        <authorList>
            <consortium name="RefSeq"/>
        </authorList>
    </citation>
    <scope>IDENTIFICATION</scope>
</reference>
<dbReference type="Proteomes" id="UP000322000">
    <property type="component" value="Chromosome 3"/>
</dbReference>
<dbReference type="Gene3D" id="2.10.25.10">
    <property type="entry name" value="Laminin"/>
    <property type="match status" value="1"/>
</dbReference>
<evidence type="ECO:0000313" key="1">
    <source>
        <dbReference type="Proteomes" id="UP000322000"/>
    </source>
</evidence>
<dbReference type="RefSeq" id="XP_026747848.1">
    <property type="nucleotide sequence ID" value="XM_026892047.1"/>
</dbReference>
<sequence length="215" mass="25478">MSSVDLYTMGQKLQEQSSIYNRRITRPETRRHLKIFNTYHRLLKNEKFVDGLKRELKHDDYDFRNGTCSLNDALKYDVKYYVKLKGSKCFRRLSKRPDVIEKFTRFLNKFADPKYPFDEEMSSVILQKLEGNLNLRYGEVDFKRIIAYLRKALRYHGSKTNTQIIQLQSKNCVTIYLSGCFCRHGFVENQGLCVRPEDCIGNSAHIDYLQRIVIH</sequence>
<gene>
    <name evidence="2" type="primary">LOC113508883</name>
</gene>
<dbReference type="KEGG" id="tnl:113508883"/>